<dbReference type="STRING" id="52670.A0A2I4C623"/>
<gene>
    <name evidence="4" type="primary">LOC106525674</name>
</gene>
<feature type="transmembrane region" description="Helical" evidence="2">
    <location>
        <begin position="39"/>
        <end position="60"/>
    </location>
</feature>
<name>A0A2I4C623_AUSLI</name>
<dbReference type="InParanoid" id="A0A2I4C623"/>
<feature type="compositionally biased region" description="Basic and acidic residues" evidence="1">
    <location>
        <begin position="85"/>
        <end position="103"/>
    </location>
</feature>
<sequence length="103" mass="10904">MVQPSPGRSIMAIDGEFSGGGRNCGAHELICVRRVSPELLGVLSSIAALMALMALVFLYLSNKLSAQSPDSLPHLTGFTDNQRGTGERTQKGGNRCERGGKKS</sequence>
<protein>
    <submittedName>
        <fullName evidence="4">Synaptotagmin-14</fullName>
    </submittedName>
</protein>
<accession>A0A2I4C623</accession>
<keyword evidence="2" id="KW-1133">Transmembrane helix</keyword>
<keyword evidence="2" id="KW-0812">Transmembrane</keyword>
<dbReference type="RefSeq" id="XP_013875433.1">
    <property type="nucleotide sequence ID" value="XM_014019979.1"/>
</dbReference>
<dbReference type="OrthoDB" id="8441084at2759"/>
<keyword evidence="3" id="KW-1185">Reference proteome</keyword>
<proteinExistence type="predicted"/>
<evidence type="ECO:0000256" key="2">
    <source>
        <dbReference type="SAM" id="Phobius"/>
    </source>
</evidence>
<evidence type="ECO:0000256" key="1">
    <source>
        <dbReference type="SAM" id="MobiDB-lite"/>
    </source>
</evidence>
<evidence type="ECO:0000313" key="3">
    <source>
        <dbReference type="Proteomes" id="UP000192220"/>
    </source>
</evidence>
<feature type="region of interest" description="Disordered" evidence="1">
    <location>
        <begin position="67"/>
        <end position="103"/>
    </location>
</feature>
<reference evidence="4" key="1">
    <citation type="submission" date="2025-08" db="UniProtKB">
        <authorList>
            <consortium name="RefSeq"/>
        </authorList>
    </citation>
    <scope>IDENTIFICATION</scope>
</reference>
<organism evidence="3 4">
    <name type="scientific">Austrofundulus limnaeus</name>
    <name type="common">Annual killifish</name>
    <dbReference type="NCBI Taxonomy" id="52670"/>
    <lineage>
        <taxon>Eukaryota</taxon>
        <taxon>Metazoa</taxon>
        <taxon>Chordata</taxon>
        <taxon>Craniata</taxon>
        <taxon>Vertebrata</taxon>
        <taxon>Euteleostomi</taxon>
        <taxon>Actinopterygii</taxon>
        <taxon>Neopterygii</taxon>
        <taxon>Teleostei</taxon>
        <taxon>Neoteleostei</taxon>
        <taxon>Acanthomorphata</taxon>
        <taxon>Ovalentaria</taxon>
        <taxon>Atherinomorphae</taxon>
        <taxon>Cyprinodontiformes</taxon>
        <taxon>Rivulidae</taxon>
        <taxon>Austrofundulus</taxon>
    </lineage>
</organism>
<keyword evidence="2" id="KW-0472">Membrane</keyword>
<dbReference type="AlphaFoldDB" id="A0A2I4C623"/>
<dbReference type="KEGG" id="alim:106525674"/>
<dbReference type="Proteomes" id="UP000192220">
    <property type="component" value="Unplaced"/>
</dbReference>
<evidence type="ECO:0000313" key="4">
    <source>
        <dbReference type="RefSeq" id="XP_013875433.1"/>
    </source>
</evidence>
<dbReference type="GeneID" id="106525674"/>